<dbReference type="Gene3D" id="3.30.565.10">
    <property type="entry name" value="Histidine kinase-like ATPase, C-terminal domain"/>
    <property type="match status" value="1"/>
</dbReference>
<evidence type="ECO:0000256" key="5">
    <source>
        <dbReference type="ARBA" id="ARBA00023125"/>
    </source>
</evidence>
<reference evidence="12 13" key="1">
    <citation type="submission" date="2024-04" db="EMBL/GenBank/DDBJ databases">
        <title>New Clade of Flavobacterium.</title>
        <authorList>
            <person name="Matos L."/>
            <person name="Proenca D.N."/>
            <person name="Fransisco R.M."/>
            <person name="Chung A.P."/>
            <person name="Maccario L."/>
            <person name="Sorensen S.J."/>
            <person name="Morais P.V."/>
        </authorList>
    </citation>
    <scope>NUCLEOTIDE SEQUENCE [LARGE SCALE GENOMIC DNA]</scope>
    <source>
        <strain evidence="12 13">FBOR7N2.3</strain>
    </source>
</reference>
<dbReference type="InterPro" id="IPR005467">
    <property type="entry name" value="His_kinase_dom"/>
</dbReference>
<dbReference type="PANTHER" id="PTHR43547:SF2">
    <property type="entry name" value="HYBRID SIGNAL TRANSDUCTION HISTIDINE KINASE C"/>
    <property type="match status" value="1"/>
</dbReference>
<keyword evidence="4" id="KW-0805">Transcription regulation</keyword>
<dbReference type="SUPFAM" id="SSF47384">
    <property type="entry name" value="Homodimeric domain of signal transducing histidine kinase"/>
    <property type="match status" value="1"/>
</dbReference>
<dbReference type="PRINTS" id="PR00344">
    <property type="entry name" value="BCTRLSENSOR"/>
</dbReference>
<dbReference type="SMART" id="SM00448">
    <property type="entry name" value="REC"/>
    <property type="match status" value="1"/>
</dbReference>
<keyword evidence="13" id="KW-1185">Reference proteome</keyword>
<feature type="domain" description="Response regulatory" evidence="11">
    <location>
        <begin position="970"/>
        <end position="1085"/>
    </location>
</feature>
<dbReference type="InterPro" id="IPR036097">
    <property type="entry name" value="HisK_dim/P_sf"/>
</dbReference>
<keyword evidence="6" id="KW-0804">Transcription</keyword>
<keyword evidence="8" id="KW-0472">Membrane</keyword>
<dbReference type="InterPro" id="IPR001789">
    <property type="entry name" value="Sig_transdc_resp-reg_receiver"/>
</dbReference>
<evidence type="ECO:0000256" key="6">
    <source>
        <dbReference type="ARBA" id="ARBA00023163"/>
    </source>
</evidence>
<dbReference type="Pfam" id="PF07495">
    <property type="entry name" value="Y_Y_Y"/>
    <property type="match status" value="1"/>
</dbReference>
<keyword evidence="3 7" id="KW-0597">Phosphoprotein</keyword>
<dbReference type="Pfam" id="PF00512">
    <property type="entry name" value="HisKA"/>
    <property type="match status" value="1"/>
</dbReference>
<dbReference type="PANTHER" id="PTHR43547">
    <property type="entry name" value="TWO-COMPONENT HISTIDINE KINASE"/>
    <property type="match status" value="1"/>
</dbReference>
<dbReference type="InterPro" id="IPR018062">
    <property type="entry name" value="HTH_AraC-typ_CS"/>
</dbReference>
<evidence type="ECO:0000256" key="3">
    <source>
        <dbReference type="ARBA" id="ARBA00022553"/>
    </source>
</evidence>
<dbReference type="InterPro" id="IPR011110">
    <property type="entry name" value="Reg_prop"/>
</dbReference>
<keyword evidence="8" id="KW-0812">Transmembrane</keyword>
<dbReference type="SUPFAM" id="SSF46689">
    <property type="entry name" value="Homeodomain-like"/>
    <property type="match status" value="1"/>
</dbReference>
<protein>
    <recommendedName>
        <fullName evidence="2">histidine kinase</fullName>
        <ecNumber evidence="2">2.7.13.3</ecNumber>
    </recommendedName>
</protein>
<dbReference type="PROSITE" id="PS00041">
    <property type="entry name" value="HTH_ARAC_FAMILY_1"/>
    <property type="match status" value="1"/>
</dbReference>
<dbReference type="Pfam" id="PF12833">
    <property type="entry name" value="HTH_18"/>
    <property type="match status" value="1"/>
</dbReference>
<dbReference type="InterPro" id="IPR036890">
    <property type="entry name" value="HATPase_C_sf"/>
</dbReference>
<feature type="modified residue" description="4-aspartylphosphate" evidence="7">
    <location>
        <position position="1018"/>
    </location>
</feature>
<dbReference type="SMART" id="SM00388">
    <property type="entry name" value="HisKA"/>
    <property type="match status" value="1"/>
</dbReference>
<dbReference type="InterPro" id="IPR003661">
    <property type="entry name" value="HisK_dim/P_dom"/>
</dbReference>
<feature type="transmembrane region" description="Helical" evidence="8">
    <location>
        <begin position="668"/>
        <end position="688"/>
    </location>
</feature>
<evidence type="ECO:0000256" key="2">
    <source>
        <dbReference type="ARBA" id="ARBA00012438"/>
    </source>
</evidence>
<dbReference type="Pfam" id="PF07494">
    <property type="entry name" value="Reg_prop"/>
    <property type="match status" value="4"/>
</dbReference>
<dbReference type="PROSITE" id="PS50109">
    <property type="entry name" value="HIS_KIN"/>
    <property type="match status" value="1"/>
</dbReference>
<evidence type="ECO:0000259" key="9">
    <source>
        <dbReference type="PROSITE" id="PS01124"/>
    </source>
</evidence>
<dbReference type="InterPro" id="IPR015943">
    <property type="entry name" value="WD40/YVTN_repeat-like_dom_sf"/>
</dbReference>
<keyword evidence="8" id="KW-1133">Transmembrane helix</keyword>
<dbReference type="Pfam" id="PF00072">
    <property type="entry name" value="Response_reg"/>
    <property type="match status" value="1"/>
</dbReference>
<dbReference type="InterPro" id="IPR004358">
    <property type="entry name" value="Sig_transdc_His_kin-like_C"/>
</dbReference>
<dbReference type="CDD" id="cd17574">
    <property type="entry name" value="REC_OmpR"/>
    <property type="match status" value="1"/>
</dbReference>
<dbReference type="SUPFAM" id="SSF52172">
    <property type="entry name" value="CheY-like"/>
    <property type="match status" value="1"/>
</dbReference>
<dbReference type="Gene3D" id="1.10.10.60">
    <property type="entry name" value="Homeodomain-like"/>
    <property type="match status" value="2"/>
</dbReference>
<dbReference type="InterPro" id="IPR018060">
    <property type="entry name" value="HTH_AraC"/>
</dbReference>
<dbReference type="InterPro" id="IPR011006">
    <property type="entry name" value="CheY-like_superfamily"/>
</dbReference>
<dbReference type="Gene3D" id="2.60.40.10">
    <property type="entry name" value="Immunoglobulins"/>
    <property type="match status" value="1"/>
</dbReference>
<accession>A0ABV4TPR4</accession>
<dbReference type="EC" id="2.7.13.3" evidence="2"/>
<organism evidence="12 13">
    <name type="scientific">Flavobacterium magnesitis</name>
    <dbReference type="NCBI Taxonomy" id="3138077"/>
    <lineage>
        <taxon>Bacteria</taxon>
        <taxon>Pseudomonadati</taxon>
        <taxon>Bacteroidota</taxon>
        <taxon>Flavobacteriia</taxon>
        <taxon>Flavobacteriales</taxon>
        <taxon>Flavobacteriaceae</taxon>
        <taxon>Flavobacterium</taxon>
    </lineage>
</organism>
<comment type="caution">
    <text evidence="12">The sequence shown here is derived from an EMBL/GenBank/DDBJ whole genome shotgun (WGS) entry which is preliminary data.</text>
</comment>
<dbReference type="CDD" id="cd00082">
    <property type="entry name" value="HisKA"/>
    <property type="match status" value="1"/>
</dbReference>
<dbReference type="InterPro" id="IPR013783">
    <property type="entry name" value="Ig-like_fold"/>
</dbReference>
<dbReference type="SUPFAM" id="SSF63829">
    <property type="entry name" value="Calcium-dependent phosphotriesterase"/>
    <property type="match status" value="2"/>
</dbReference>
<dbReference type="Gene3D" id="1.10.287.130">
    <property type="match status" value="1"/>
</dbReference>
<dbReference type="PROSITE" id="PS50110">
    <property type="entry name" value="RESPONSE_REGULATORY"/>
    <property type="match status" value="1"/>
</dbReference>
<dbReference type="InterPro" id="IPR009057">
    <property type="entry name" value="Homeodomain-like_sf"/>
</dbReference>
<evidence type="ECO:0000313" key="12">
    <source>
        <dbReference type="EMBL" id="MFA9195930.1"/>
    </source>
</evidence>
<evidence type="ECO:0000259" key="10">
    <source>
        <dbReference type="PROSITE" id="PS50109"/>
    </source>
</evidence>
<name>A0ABV4TPR4_9FLAO</name>
<feature type="domain" description="HTH araC/xylS-type" evidence="9">
    <location>
        <begin position="1117"/>
        <end position="1216"/>
    </location>
</feature>
<gene>
    <name evidence="12" type="ORF">AAGV33_16095</name>
</gene>
<dbReference type="EMBL" id="JBCFQK010000040">
    <property type="protein sequence ID" value="MFA9195930.1"/>
    <property type="molecule type" value="Genomic_DNA"/>
</dbReference>
<dbReference type="InterPro" id="IPR003594">
    <property type="entry name" value="HATPase_dom"/>
</dbReference>
<proteinExistence type="predicted"/>
<sequence>MPTTNTKTRTIIAFFLLFQLSVFQLQAQLSVLKFNHLTVNDGLPQNSIHSIAKDKYGFMWFGTWCGACRYDGYSFKVFRANDNDPTAFSDNMINAIVTDSLQNIWIKTGEPDYLYKYSYEYENFKRFSTKKVAPYILKRIAQPKVAENDKYKFTSSESGLLKLNKVTGKEMLYKVNYNDPFSINDTSIFTSYIDDENKLWIGTRRGGVNHASLNVKPFNYYHEDSPGKGLISSEVRAICRDKSGRLWIGSEEMGGTIIEYTPQGKRYSYFNNKNSIDGRRIRALYCDRYGFVWIGSKDGLDRYDPHTKTFKHYAADKKKPGHIASPVIYGIQEDSQGTMWVGTYAGLAKYDRANDKFVSVSPAITGGVQIRVIMEDRQKNLWIAMEDGGLTKLIRTADKSVKFKSIRYVHVEGNDNSLISNRLYSLAEDSSGMIWIATNIGLSRLNPKNNKFKHFFIKDGLPDEIIMGLLFDGKESIWISHKKGLTRMNTKTFDIQNFNVNDGLQSNEFNQNTCFRDSKTGEMFFGGINGLNSFFPEKIKINKYKPQVVFTRLNVMNKMLEPGTKVNDRVIMEKSLLCTNEISLSWWDKTFSIEFAALHYANPQGNKYKYKLEGIDNEWIFNDASMRSASYSQLPSGTYNFKVYGSNSDGIWSDKPASLRIIILPPSWLSWWAITIYIAIGGVVVLFIHKYIMSRIELSKNEEIHQSKLQFFTGISHEFRTPLTLIIDPLEKLISEKLDNDTVKKYHILMHRNAKQLLLLINQLLDFRKLESGHLTLNKQQSDIVVFVKTAAAAFESRAKDKGIQFKIESAVKSLDTYFDTVKMNMVLNNLLSNAFKFTPNGGEITVNIAVLNEENRMLIIKVYNTGVGISEEEQEKVFDLFYQSDNSNSQQEGSGVGLALTKELVELHSGKILVESKLGQGAAFSVFLPISEKQEVSKPEFYQHKFLVEEESLLTNSIQSVNSSDDLPLLLIVDDNVDIRNYIALNFSNDYRVILATNGLEGLQQAVEYIPDLVVSDVMMPDMNGLELCQKLKSDERTSHIPVILLTARQSDESKVEGYETGADAYVTKPFNSNVLQAQMRNLLDQRQCLRELFSKGSAIEIKKMSMNAIDEAFLTKVIQYIHDNLEDEEFNINALSELLNMSRSQFYRKIKALTDQSLLDFVTTIRMNKALEYLLSSQYNISEIAYKVGYSMASNFTRTFTRYFGVSPSKYIDSIKK</sequence>
<dbReference type="PROSITE" id="PS01124">
    <property type="entry name" value="HTH_ARAC_FAMILY_2"/>
    <property type="match status" value="1"/>
</dbReference>
<feature type="domain" description="Histidine kinase" evidence="10">
    <location>
        <begin position="714"/>
        <end position="933"/>
    </location>
</feature>
<dbReference type="Proteomes" id="UP001574170">
    <property type="component" value="Unassembled WGS sequence"/>
</dbReference>
<evidence type="ECO:0000313" key="13">
    <source>
        <dbReference type="Proteomes" id="UP001574170"/>
    </source>
</evidence>
<dbReference type="SUPFAM" id="SSF55874">
    <property type="entry name" value="ATPase domain of HSP90 chaperone/DNA topoisomerase II/histidine kinase"/>
    <property type="match status" value="1"/>
</dbReference>
<dbReference type="SMART" id="SM00387">
    <property type="entry name" value="HATPase_c"/>
    <property type="match status" value="1"/>
</dbReference>
<dbReference type="SMART" id="SM00342">
    <property type="entry name" value="HTH_ARAC"/>
    <property type="match status" value="1"/>
</dbReference>
<evidence type="ECO:0000259" key="11">
    <source>
        <dbReference type="PROSITE" id="PS50110"/>
    </source>
</evidence>
<dbReference type="Gene3D" id="3.40.50.2300">
    <property type="match status" value="1"/>
</dbReference>
<dbReference type="Gene3D" id="2.130.10.10">
    <property type="entry name" value="YVTN repeat-like/Quinoprotein amine dehydrogenase"/>
    <property type="match status" value="2"/>
</dbReference>
<dbReference type="Pfam" id="PF02518">
    <property type="entry name" value="HATPase_c"/>
    <property type="match status" value="1"/>
</dbReference>
<evidence type="ECO:0000256" key="1">
    <source>
        <dbReference type="ARBA" id="ARBA00000085"/>
    </source>
</evidence>
<evidence type="ECO:0000256" key="4">
    <source>
        <dbReference type="ARBA" id="ARBA00023015"/>
    </source>
</evidence>
<keyword evidence="5" id="KW-0238">DNA-binding</keyword>
<comment type="catalytic activity">
    <reaction evidence="1">
        <text>ATP + protein L-histidine = ADP + protein N-phospho-L-histidine.</text>
        <dbReference type="EC" id="2.7.13.3"/>
    </reaction>
</comment>
<evidence type="ECO:0000256" key="7">
    <source>
        <dbReference type="PROSITE-ProRule" id="PRU00169"/>
    </source>
</evidence>
<dbReference type="RefSeq" id="WP_373393383.1">
    <property type="nucleotide sequence ID" value="NZ_JBCFQK010000040.1"/>
</dbReference>
<dbReference type="InterPro" id="IPR011123">
    <property type="entry name" value="Y_Y_Y"/>
</dbReference>
<evidence type="ECO:0000256" key="8">
    <source>
        <dbReference type="SAM" id="Phobius"/>
    </source>
</evidence>